<accession>A0A7U3YC40</accession>
<evidence type="ECO:0000259" key="7">
    <source>
        <dbReference type="Pfam" id="PF03711"/>
    </source>
</evidence>
<evidence type="ECO:0000256" key="3">
    <source>
        <dbReference type="ARBA" id="ARBA00022793"/>
    </source>
</evidence>
<feature type="domain" description="Orn/Lys/Arg decarboxylase C-terminal" evidence="7">
    <location>
        <begin position="363"/>
        <end position="460"/>
    </location>
</feature>
<keyword evidence="5" id="KW-0456">Lyase</keyword>
<dbReference type="InterPro" id="IPR015424">
    <property type="entry name" value="PyrdxlP-dep_Trfase"/>
</dbReference>
<dbReference type="InterPro" id="IPR015421">
    <property type="entry name" value="PyrdxlP-dep_Trfase_major"/>
</dbReference>
<comment type="cofactor">
    <cofactor evidence="1">
        <name>pyridoxal 5'-phosphate</name>
        <dbReference type="ChEBI" id="CHEBI:597326"/>
    </cofactor>
</comment>
<dbReference type="PANTHER" id="PTHR43277">
    <property type="entry name" value="ARGININE DECARBOXYLASE"/>
    <property type="match status" value="1"/>
</dbReference>
<proteinExistence type="inferred from homology"/>
<dbReference type="EMBL" id="CP002293">
    <property type="protein sequence ID" value="ADP72881.1"/>
    <property type="molecule type" value="Genomic_DNA"/>
</dbReference>
<evidence type="ECO:0000313" key="8">
    <source>
        <dbReference type="EMBL" id="ADP72881.1"/>
    </source>
</evidence>
<dbReference type="InterPro" id="IPR052357">
    <property type="entry name" value="Orn_Lys_Arg_decarboxylase-I"/>
</dbReference>
<evidence type="ECO:0000256" key="2">
    <source>
        <dbReference type="ARBA" id="ARBA00010671"/>
    </source>
</evidence>
<dbReference type="SUPFAM" id="SSF53383">
    <property type="entry name" value="PLP-dependent transferases"/>
    <property type="match status" value="1"/>
</dbReference>
<evidence type="ECO:0000256" key="5">
    <source>
        <dbReference type="ARBA" id="ARBA00023239"/>
    </source>
</evidence>
<sequence>MDQQRTPLYTALKRHDSIHPFSFHVPGHKYGIVFPKEAKDDYKQLLKLDATELSGLDDLHHPESVIAEAQSLAAKLYNVEATFFLVNGSTVGNLAMIFAVCGEKKKVIVQRNCHKSIMHALQLVGATPVFLPPEFDEDVRVASYVAYETIKKAIELHQDAAALVLTNPNYYGMAVDLTEVVNIAHRYRIPVLVDEAHGAHFVLGDPFPKTAITCGADVVVQSAHKTLPAMTMGSYLHVNSSLIDKEKLKYFLQVFQSSSPSYPIMASLDLARSYLARLTRKDIEDIFKQIQQLKDALDEIEGIAVVHSQHPFVKTDLLKITIQTRSQLSGYELQQRLEQEGIFAELADPFNVLLVYPLAVVERLEEVIKKVKRAFHGLSYSEELLHSFRAFSFSASSAAISYKELQTLPKKVIDLEKAEGFIAAETITPYPPGVPLLFIGERISREHIEQIKRLKSYHARFQGGKFLSSDQIEVYSTSKK</sequence>
<dbReference type="Gene3D" id="3.90.105.10">
    <property type="entry name" value="Molybdopterin biosynthesis moea protein, domain 2"/>
    <property type="match status" value="1"/>
</dbReference>
<dbReference type="SUPFAM" id="SSF55904">
    <property type="entry name" value="Ornithine decarboxylase C-terminal domain"/>
    <property type="match status" value="1"/>
</dbReference>
<keyword evidence="4" id="KW-0663">Pyridoxal phosphate</keyword>
<comment type="similarity">
    <text evidence="2">Belongs to the Orn/Lys/Arg decarboxylase class-I family.</text>
</comment>
<name>A0A7U3YC40_GEOS0</name>
<organism evidence="8">
    <name type="scientific">Geobacillus sp. (strain Y4.1MC1)</name>
    <dbReference type="NCBI Taxonomy" id="581103"/>
    <lineage>
        <taxon>Bacteria</taxon>
        <taxon>Bacillati</taxon>
        <taxon>Bacillota</taxon>
        <taxon>Bacilli</taxon>
        <taxon>Bacillales</taxon>
        <taxon>Anoxybacillaceae</taxon>
        <taxon>Geobacillus</taxon>
    </lineage>
</organism>
<dbReference type="CDD" id="cd00615">
    <property type="entry name" value="Orn_deC_like"/>
    <property type="match status" value="1"/>
</dbReference>
<protein>
    <submittedName>
        <fullName evidence="8">Orn/Lys/Arg decarboxylase major region</fullName>
    </submittedName>
</protein>
<evidence type="ECO:0000256" key="4">
    <source>
        <dbReference type="ARBA" id="ARBA00022898"/>
    </source>
</evidence>
<dbReference type="GO" id="GO:0016831">
    <property type="term" value="F:carboxy-lyase activity"/>
    <property type="evidence" value="ECO:0007669"/>
    <property type="project" value="UniProtKB-KW"/>
</dbReference>
<dbReference type="AlphaFoldDB" id="A0A7U3YC40"/>
<dbReference type="InterPro" id="IPR036633">
    <property type="entry name" value="Prn/Lys/Arg_de-COase_C_sf"/>
</dbReference>
<dbReference type="PANTHER" id="PTHR43277:SF3">
    <property type="entry name" value="DECARBOXYLASE, PUTATIVE-RELATED"/>
    <property type="match status" value="1"/>
</dbReference>
<reference evidence="8" key="1">
    <citation type="submission" date="2010-10" db="EMBL/GenBank/DDBJ databases">
        <title>Complete sequence of chromosome of Geobacillus sp. Y4.1MC1.</title>
        <authorList>
            <consortium name="US DOE Joint Genome Institute"/>
            <person name="Lucas S."/>
            <person name="Copeland A."/>
            <person name="Lapidus A."/>
            <person name="Cheng J.-F."/>
            <person name="Bruce D."/>
            <person name="Goodwin L."/>
            <person name="Pitluck S."/>
            <person name="Chertkov O."/>
            <person name="Zhang X."/>
            <person name="Detter J.C."/>
            <person name="Han C."/>
            <person name="Tapia R."/>
            <person name="Land M."/>
            <person name="Hauser L."/>
            <person name="Jeffries C."/>
            <person name="Kyrpides N."/>
            <person name="Ivanova N."/>
            <person name="Ovchinnikova G."/>
            <person name="Brumm P."/>
            <person name="Mead D."/>
            <person name="Woyke T."/>
        </authorList>
    </citation>
    <scope>NUCLEOTIDE SEQUENCE [LARGE SCALE GENOMIC DNA]</scope>
    <source>
        <strain evidence="8">Y4.1MC1</strain>
    </source>
</reference>
<dbReference type="InterPro" id="IPR000310">
    <property type="entry name" value="Orn/Lys/Arg_deCO2ase_major_dom"/>
</dbReference>
<feature type="domain" description="Orn/Lys/Arg decarboxylases family 1 pyridoxal-P attachment site" evidence="6">
    <location>
        <begin position="6"/>
        <end position="308"/>
    </location>
</feature>
<dbReference type="Pfam" id="PF01276">
    <property type="entry name" value="OKR_DC_1"/>
    <property type="match status" value="1"/>
</dbReference>
<dbReference type="KEGG" id="gmc:GY4MC1_0025"/>
<evidence type="ECO:0000256" key="1">
    <source>
        <dbReference type="ARBA" id="ARBA00001933"/>
    </source>
</evidence>
<dbReference type="Gene3D" id="3.40.640.10">
    <property type="entry name" value="Type I PLP-dependent aspartate aminotransferase-like (Major domain)"/>
    <property type="match status" value="1"/>
</dbReference>
<keyword evidence="3" id="KW-0210">Decarboxylase</keyword>
<dbReference type="Pfam" id="PF03711">
    <property type="entry name" value="OKR_DC_1_C"/>
    <property type="match status" value="1"/>
</dbReference>
<evidence type="ECO:0000259" key="6">
    <source>
        <dbReference type="Pfam" id="PF01276"/>
    </source>
</evidence>
<gene>
    <name evidence="8" type="ORF">GY4MC1_0025</name>
</gene>
<dbReference type="InterPro" id="IPR008286">
    <property type="entry name" value="Prn/Lys/Arg_de-COase_C"/>
</dbReference>